<evidence type="ECO:0000256" key="1">
    <source>
        <dbReference type="ARBA" id="ARBA00004141"/>
    </source>
</evidence>
<accession>A0A841RMA8</accession>
<feature type="domain" description="ABC-2 type transporter transmembrane" evidence="6">
    <location>
        <begin position="18"/>
        <end position="413"/>
    </location>
</feature>
<keyword evidence="4 5" id="KW-0472">Membrane</keyword>
<organism evidence="7 8">
    <name type="scientific">Gracilibacillus halotolerans</name>
    <dbReference type="NCBI Taxonomy" id="74386"/>
    <lineage>
        <taxon>Bacteria</taxon>
        <taxon>Bacillati</taxon>
        <taxon>Bacillota</taxon>
        <taxon>Bacilli</taxon>
        <taxon>Bacillales</taxon>
        <taxon>Bacillaceae</taxon>
        <taxon>Gracilibacillus</taxon>
    </lineage>
</organism>
<protein>
    <submittedName>
        <fullName evidence="7">ABC-2 type transport system permease protein</fullName>
    </submittedName>
</protein>
<keyword evidence="3 5" id="KW-1133">Transmembrane helix</keyword>
<dbReference type="GO" id="GO:0140359">
    <property type="term" value="F:ABC-type transporter activity"/>
    <property type="evidence" value="ECO:0007669"/>
    <property type="project" value="InterPro"/>
</dbReference>
<feature type="transmembrane region" description="Helical" evidence="5">
    <location>
        <begin position="267"/>
        <end position="292"/>
    </location>
</feature>
<dbReference type="InterPro" id="IPR051328">
    <property type="entry name" value="T7SS_ABC-Transporter"/>
</dbReference>
<evidence type="ECO:0000256" key="2">
    <source>
        <dbReference type="ARBA" id="ARBA00022692"/>
    </source>
</evidence>
<feature type="transmembrane region" description="Helical" evidence="5">
    <location>
        <begin position="304"/>
        <end position="328"/>
    </location>
</feature>
<keyword evidence="2 5" id="KW-0812">Transmembrane</keyword>
<comment type="caution">
    <text evidence="7">The sequence shown here is derived from an EMBL/GenBank/DDBJ whole genome shotgun (WGS) entry which is preliminary data.</text>
</comment>
<gene>
    <name evidence="7" type="ORF">GGQ92_000845</name>
</gene>
<dbReference type="Proteomes" id="UP000572212">
    <property type="component" value="Unassembled WGS sequence"/>
</dbReference>
<feature type="transmembrane region" description="Helical" evidence="5">
    <location>
        <begin position="223"/>
        <end position="246"/>
    </location>
</feature>
<dbReference type="GO" id="GO:0016020">
    <property type="term" value="C:membrane"/>
    <property type="evidence" value="ECO:0007669"/>
    <property type="project" value="UniProtKB-SubCell"/>
</dbReference>
<dbReference type="InterPro" id="IPR013525">
    <property type="entry name" value="ABC2_TM"/>
</dbReference>
<dbReference type="PANTHER" id="PTHR43077:SF11">
    <property type="entry name" value="TRANSPORT PERMEASE YVFS-RELATED"/>
    <property type="match status" value="1"/>
</dbReference>
<proteinExistence type="predicted"/>
<dbReference type="EMBL" id="JACHON010000002">
    <property type="protein sequence ID" value="MBB6512064.1"/>
    <property type="molecule type" value="Genomic_DNA"/>
</dbReference>
<evidence type="ECO:0000256" key="5">
    <source>
        <dbReference type="SAM" id="Phobius"/>
    </source>
</evidence>
<dbReference type="AlphaFoldDB" id="A0A841RMA8"/>
<reference evidence="7 8" key="1">
    <citation type="submission" date="2020-08" db="EMBL/GenBank/DDBJ databases">
        <title>Genomic Encyclopedia of Type Strains, Phase IV (KMG-IV): sequencing the most valuable type-strain genomes for metagenomic binning, comparative biology and taxonomic classification.</title>
        <authorList>
            <person name="Goeker M."/>
        </authorList>
    </citation>
    <scope>NUCLEOTIDE SEQUENCE [LARGE SCALE GENOMIC DNA]</scope>
    <source>
        <strain evidence="7 8">DSM 11805</strain>
    </source>
</reference>
<name>A0A841RMA8_9BACI</name>
<feature type="transmembrane region" description="Helical" evidence="5">
    <location>
        <begin position="20"/>
        <end position="41"/>
    </location>
</feature>
<evidence type="ECO:0000256" key="4">
    <source>
        <dbReference type="ARBA" id="ARBA00023136"/>
    </source>
</evidence>
<evidence type="ECO:0000256" key="3">
    <source>
        <dbReference type="ARBA" id="ARBA00022989"/>
    </source>
</evidence>
<keyword evidence="8" id="KW-1185">Reference proteome</keyword>
<sequence length="423" mass="48092">MLTFLLKDLLIFWRDRKEVLIVILLPLLLVIVLSFAMGGMFDNNNNLSMDMNIGFVVEDDQEQSLQSYEDMLSSMDELTEEEKAQFLAIASSIRPIDMFEQFFNDPEVNDWMEVEKLSRAEAEEKVENGDIHAMFVIPQDYTKNFLENILHGREMDQSFEFIVMDAGIEIETLYSIIQNYADQMNLQFAIQNIGGEIQMEEIHLPEGGREVAEGVEPFTLKQYFAIAISALFSLFIISTVVSRIAIERRDRTFNRIILTNVPARNFLFGKTAATFLLSWLQVMLVFIGSHLILNVFDGKALSFWLGLILVATAFSIAIAGISTIFSSFMLKTKNTDTVDGLIMIFIILLGTLGGGFVPIYVFPAWLQQVSQWIPNGLVLSALTEWFQYESMSTLWMPTLYLVILGVVTFFIGVMLYPKRGGVR</sequence>
<comment type="subcellular location">
    <subcellularLocation>
        <location evidence="1">Membrane</location>
        <topology evidence="1">Multi-pass membrane protein</topology>
    </subcellularLocation>
</comment>
<evidence type="ECO:0000313" key="7">
    <source>
        <dbReference type="EMBL" id="MBB6512064.1"/>
    </source>
</evidence>
<dbReference type="Pfam" id="PF12698">
    <property type="entry name" value="ABC2_membrane_3"/>
    <property type="match status" value="1"/>
</dbReference>
<dbReference type="RefSeq" id="WP_184244922.1">
    <property type="nucleotide sequence ID" value="NZ_BAAACU010000002.1"/>
</dbReference>
<feature type="transmembrane region" description="Helical" evidence="5">
    <location>
        <begin position="340"/>
        <end position="362"/>
    </location>
</feature>
<dbReference type="PANTHER" id="PTHR43077">
    <property type="entry name" value="TRANSPORT PERMEASE YVFS-RELATED"/>
    <property type="match status" value="1"/>
</dbReference>
<evidence type="ECO:0000313" key="8">
    <source>
        <dbReference type="Proteomes" id="UP000572212"/>
    </source>
</evidence>
<evidence type="ECO:0000259" key="6">
    <source>
        <dbReference type="Pfam" id="PF12698"/>
    </source>
</evidence>
<feature type="transmembrane region" description="Helical" evidence="5">
    <location>
        <begin position="394"/>
        <end position="416"/>
    </location>
</feature>